<evidence type="ECO:0000256" key="1">
    <source>
        <dbReference type="SAM" id="MobiDB-lite"/>
    </source>
</evidence>
<protein>
    <submittedName>
        <fullName evidence="3">VWA domain-containing protein</fullName>
    </submittedName>
</protein>
<feature type="domain" description="VWFA" evidence="2">
    <location>
        <begin position="935"/>
        <end position="1157"/>
    </location>
</feature>
<evidence type="ECO:0000313" key="4">
    <source>
        <dbReference type="Proteomes" id="UP000326331"/>
    </source>
</evidence>
<keyword evidence="4" id="KW-1185">Reference proteome</keyword>
<proteinExistence type="predicted"/>
<feature type="region of interest" description="Disordered" evidence="1">
    <location>
        <begin position="796"/>
        <end position="823"/>
    </location>
</feature>
<name>A0ABX6BYB5_9CHLR</name>
<reference evidence="3 4" key="2">
    <citation type="submission" date="2019-10" db="EMBL/GenBank/DDBJ databases">
        <title>Thermopilla bonchosmolovskayae gen. nov., sp. nov., a moderately thermophilic Chloroflexi bacterium from a Chukotka hot spring (Arctic, Russia), representing a novel classis Thermopillaia, which include previously uncultivated lineage OLB14.</title>
        <authorList>
            <person name="Kochetkova T.V."/>
            <person name="Zayulina K.S."/>
            <person name="Zhigarkov V.S."/>
            <person name="Minaev N.V."/>
            <person name="Novikov A."/>
            <person name="Toshchakov S.V."/>
            <person name="Elcheninov A.G."/>
            <person name="Kublanov I.V."/>
        </authorList>
    </citation>
    <scope>NUCLEOTIDE SEQUENCE [LARGE SCALE GENOMIC DNA]</scope>
    <source>
        <strain evidence="3 4">3753O</strain>
    </source>
</reference>
<feature type="region of interest" description="Disordered" evidence="1">
    <location>
        <begin position="1"/>
        <end position="82"/>
    </location>
</feature>
<dbReference type="InterPro" id="IPR051928">
    <property type="entry name" value="NorD/CobT"/>
</dbReference>
<feature type="compositionally biased region" description="Low complexity" evidence="1">
    <location>
        <begin position="7"/>
        <end position="26"/>
    </location>
</feature>
<dbReference type="PROSITE" id="PS50234">
    <property type="entry name" value="VWFA"/>
    <property type="match status" value="1"/>
</dbReference>
<evidence type="ECO:0000259" key="2">
    <source>
        <dbReference type="PROSITE" id="PS50234"/>
    </source>
</evidence>
<gene>
    <name evidence="3" type="ORF">Tbon_00360</name>
</gene>
<dbReference type="SUPFAM" id="SSF53300">
    <property type="entry name" value="vWA-like"/>
    <property type="match status" value="1"/>
</dbReference>
<dbReference type="InterPro" id="IPR002035">
    <property type="entry name" value="VWF_A"/>
</dbReference>
<accession>A0ABX6BYB5</accession>
<feature type="region of interest" description="Disordered" evidence="1">
    <location>
        <begin position="691"/>
        <end position="724"/>
    </location>
</feature>
<organism evidence="3 4">
    <name type="scientific">Tepidiforma bonchosmolovskayae</name>
    <dbReference type="NCBI Taxonomy" id="2601677"/>
    <lineage>
        <taxon>Bacteria</taxon>
        <taxon>Bacillati</taxon>
        <taxon>Chloroflexota</taxon>
        <taxon>Tepidiformia</taxon>
        <taxon>Tepidiformales</taxon>
        <taxon>Tepidiformaceae</taxon>
        <taxon>Tepidiforma</taxon>
    </lineage>
</organism>
<feature type="compositionally biased region" description="Basic and acidic residues" evidence="1">
    <location>
        <begin position="53"/>
        <end position="66"/>
    </location>
</feature>
<dbReference type="CDD" id="cd01454">
    <property type="entry name" value="vWA_norD_type"/>
    <property type="match status" value="1"/>
</dbReference>
<dbReference type="PANTHER" id="PTHR41248:SF1">
    <property type="entry name" value="NORD PROTEIN"/>
    <property type="match status" value="1"/>
</dbReference>
<feature type="compositionally biased region" description="Acidic residues" evidence="1">
    <location>
        <begin position="710"/>
        <end position="719"/>
    </location>
</feature>
<evidence type="ECO:0000313" key="3">
    <source>
        <dbReference type="EMBL" id="QFG01828.1"/>
    </source>
</evidence>
<dbReference type="InterPro" id="IPR036465">
    <property type="entry name" value="vWFA_dom_sf"/>
</dbReference>
<sequence length="1159" mass="130303">MFLSSIPGPRGTPATTATISSSPARPGTRQPGKSSSTIILTRPATLSAIRGSSDPHRPRIPSEIRRSSASPRQGGRRRSRPMSIVTELLARHQERLSGFPAPLQQQFEAGLRALAGRLSPSQLQAWAETGMELTALSLRSWEAAVEYFKAGTAYPESATWDAIETVGRDALQMAAESAPLAVSFLRAAPAAMQAIGPGHMHAWAELGRRLYKGNWKSSSLAAQFYEVAPELFRIIRMGQASRLVIFIDELARHSYELASACLASAPAVLARLEEDDRLPFITFATELAQSSWADSRLYFDRGVPLLEKVHAPLRERFLLLAAQAARGHQRSVFQYFEDAANALGELEPTDHQQVIMLAEQLAPYSPFAAMDFITVMPTVLQRIRIDELEAWQQAGLRILQVSQEGGEAYFRLQSTRAEDILENLSARVELSRIGEVLRLYCKALTGRNVSIQTAESLAEKGIGWVDEHRASTDGTTIFLPELMERFPAKEDNFAAMKVFATHQAAHIEFGSFAFEFRRPGNVFPLRRLAFARERERPATTDMEEFFDLFPDRQLASDLFTIAEDARIDARVKDEYGGIRRQLVRMQAEELERRPPVELMPLRNAFVENLVRASLDGLHRVRWPRERADEMSRALGILRAVQQPAATVEDAAEAALALYEIAIAIPNIHEDLDPADWDSVEPMEAGQAMPMEAAGEEGGQGTQAQLGGSGEGEEEYESPQEIDFRGDFKPELVDLLMKLRENAQGGQAGKQQTVPLTPEQLAELLAKSVEIDLDAMDEGDLDASTGMFLSNLLKEAGTPASEKGEQGGQPTSDQSTGEGEGEEPLKPVVTVYYYDEWDFRAQDYKPRWCAVKEAKLEEGDEDFYEKALREHAGLVAQTRKQFELMKPEMFRKIKRLPDGEDFDLDAAIEWMVEKRTGANPTEKIYWRRNKIERDVAVAFLIDMSASTDEEINKRDKQFDDDDYDDPRKYLSWWVSKRRQELTSPPKRIIDLEKESTVLLMTALETIGDQYGIYGFSGYGRDNVEFFVIKDFDETLDQKIKMRLDKITPIRSTRMGPAIRHATYKLLQTDAKVKILFLLSDGRPQDHGYGRDRTEKEYAIHDTKQALNEAKREGITPFALTVDRAGHDYLKTMCEDMGYEVVADIESLPSRLPTLYRRLTE</sequence>
<dbReference type="Gene3D" id="3.40.50.410">
    <property type="entry name" value="von Willebrand factor, type A domain"/>
    <property type="match status" value="1"/>
</dbReference>
<dbReference type="PANTHER" id="PTHR41248">
    <property type="entry name" value="NORD PROTEIN"/>
    <property type="match status" value="1"/>
</dbReference>
<feature type="compositionally biased region" description="Polar residues" evidence="1">
    <location>
        <begin position="807"/>
        <end position="816"/>
    </location>
</feature>
<dbReference type="EMBL" id="CP042829">
    <property type="protein sequence ID" value="QFG01828.1"/>
    <property type="molecule type" value="Genomic_DNA"/>
</dbReference>
<dbReference type="Pfam" id="PF00092">
    <property type="entry name" value="VWA"/>
    <property type="match status" value="1"/>
</dbReference>
<dbReference type="SMART" id="SM00327">
    <property type="entry name" value="VWA"/>
    <property type="match status" value="1"/>
</dbReference>
<dbReference type="Proteomes" id="UP000326331">
    <property type="component" value="Chromosome"/>
</dbReference>
<reference evidence="3 4" key="1">
    <citation type="submission" date="2019-08" db="EMBL/GenBank/DDBJ databases">
        <authorList>
            <person name="Toschakov S.V."/>
        </authorList>
    </citation>
    <scope>NUCLEOTIDE SEQUENCE [LARGE SCALE GENOMIC DNA]</scope>
    <source>
        <strain evidence="3 4">3753O</strain>
    </source>
</reference>